<dbReference type="Proteomes" id="UP000504607">
    <property type="component" value="Chromosome 4"/>
</dbReference>
<keyword evidence="8" id="KW-1015">Disulfide bond</keyword>
<evidence type="ECO:0000256" key="3">
    <source>
        <dbReference type="ARBA" id="ARBA00012752"/>
    </source>
</evidence>
<dbReference type="SUPFAM" id="SSF88688">
    <property type="entry name" value="Families 57/38 glycoside transferase middle domain"/>
    <property type="match status" value="1"/>
</dbReference>
<dbReference type="Gene3D" id="2.60.40.1180">
    <property type="entry name" value="Golgi alpha-mannosidase II"/>
    <property type="match status" value="1"/>
</dbReference>
<dbReference type="Pfam" id="PF01074">
    <property type="entry name" value="Glyco_hydro_38N"/>
    <property type="match status" value="1"/>
</dbReference>
<dbReference type="EC" id="3.2.1.-" evidence="11"/>
<evidence type="ECO:0000256" key="2">
    <source>
        <dbReference type="ARBA" id="ARBA00009792"/>
    </source>
</evidence>
<evidence type="ECO:0000256" key="13">
    <source>
        <dbReference type="SAM" id="MobiDB-lite"/>
    </source>
</evidence>
<dbReference type="Pfam" id="PF17677">
    <property type="entry name" value="Glyco_hydro38C2"/>
    <property type="match status" value="1"/>
</dbReference>
<evidence type="ECO:0000256" key="10">
    <source>
        <dbReference type="ARBA" id="ARBA00023295"/>
    </source>
</evidence>
<evidence type="ECO:0000256" key="11">
    <source>
        <dbReference type="RuleBase" id="RU361199"/>
    </source>
</evidence>
<dbReference type="InterPro" id="IPR000602">
    <property type="entry name" value="Glyco_hydro_38_N"/>
</dbReference>
<dbReference type="InterPro" id="IPR050843">
    <property type="entry name" value="Glycosyl_Hydrlase_38"/>
</dbReference>
<dbReference type="Gene3D" id="2.60.40.1360">
    <property type="match status" value="1"/>
</dbReference>
<sequence length="1082" mass="121655">MRNPDGADKTDTPCSLDIRYPDSNLIPDPNLLIPANNHRGQRRRLRRPLPLSPSAPPPCLLAINSHPGRRTRYSGTGTIRRAEMARLAVAFLCILMAISACNGGYIRYNTSAGIVAGKLNVHLVAHSHDDVGWLKTIDQYYVGSNNSIQGACVMNVLDSVVHALMKDPNRKFIFAEQAFFQRWWREQNEQTQGVVRKLVDSGQLEFVNGGWCMHDEATVHYIDMIDQTTLGHGMIKKQFNKVPRVGWQIDPFGHSAVQGYLLGAELGFDSVHFARIDYQDRQKRKVDKSLEVIWRGSKTFGSSSQIFANTFPVHYSPPEGFGFEVDDDILPVQDDELLYDYNVEQRVNDFIDAAITQANVTRTNHIMWTMGDDFQYQYAESWFRQMDKLIHYVNKDGRVHALYSTPSIYTDAKNAANESWPLKFDDYFPYADPPNAYWTGYFTSRPTFKHYVRMLSGYYLAARQIEFLAGRTSSGPSTWSLGDALGIAQHHDAVTGTAKQHTTDDYAKRLAYGASEAEKVVNLALPCLTNTNCASSAVNLSQCNLLNISYCPATEEEILEGKSLVVVAYNPLGWNRNDFIRIPVNDDLLVVRDSNGNNIDTQFVEVDNVTGYIRNLYVKAYIGVSPKEAPKYWLVFQVSVPPLGWNSYFISRTAGKGMSRNGYISAGAVLENDTIEVGPGPLKMSFSLTSGQLKRMVNYRTGVDIPIQQSYLWYSSSSGDTDLHASGAYIFQPNGAPPTPASRSVPLKVIRGPLVDEVYQQFNSWIYQVIRLYKDKEHAEIEYTVGPIPTDDGVGKEVITRLTANMVTNRTFFTDSNGRDFLKRVRDYREDWNLQVTQPIAGNYYPLNLGIYIADGKSELSVLVDHAVGGSSIEDGGIEIMLHRRLLYVDFKGVGESLDEKVCVVNACEGLMARGNYYLSINQLGSGAYWRRTYGQQIYSTLLLAFTHENEERWKSSHNTKATTMEDGYSLPPNVALITLQDLDDGTVLLRLAHLYEADEDVQNSAMAKVELKKVFAKKMIKELKETSLSANQEKSEMKKMTWHVEGDDRNFPAPVRGGPVSNVTLVVELGPMEIRTFLLKF</sequence>
<dbReference type="PANTHER" id="PTHR11607:SF61">
    <property type="entry name" value="ALPHA-MANNOSIDASE"/>
    <property type="match status" value="1"/>
</dbReference>
<dbReference type="GO" id="GO:0004559">
    <property type="term" value="F:alpha-mannosidase activity"/>
    <property type="evidence" value="ECO:0007669"/>
    <property type="project" value="UniProtKB-EC"/>
</dbReference>
<evidence type="ECO:0000259" key="15">
    <source>
        <dbReference type="SMART" id="SM00872"/>
    </source>
</evidence>
<evidence type="ECO:0000256" key="14">
    <source>
        <dbReference type="SAM" id="Phobius"/>
    </source>
</evidence>
<dbReference type="InterPro" id="IPR041147">
    <property type="entry name" value="GH38_C"/>
</dbReference>
<keyword evidence="10 11" id="KW-0326">Glycosidase</keyword>
<dbReference type="InParanoid" id="A0A6I9R5Q9"/>
<dbReference type="PANTHER" id="PTHR11607">
    <property type="entry name" value="ALPHA-MANNOSIDASE"/>
    <property type="match status" value="1"/>
</dbReference>
<name>A0A6I9R5Q9_ELAGV</name>
<dbReference type="RefSeq" id="XP_010920132.2">
    <property type="nucleotide sequence ID" value="XM_010921830.3"/>
</dbReference>
<organism evidence="16 17">
    <name type="scientific">Elaeis guineensis var. tenera</name>
    <name type="common">Oil palm</name>
    <dbReference type="NCBI Taxonomy" id="51953"/>
    <lineage>
        <taxon>Eukaryota</taxon>
        <taxon>Viridiplantae</taxon>
        <taxon>Streptophyta</taxon>
        <taxon>Embryophyta</taxon>
        <taxon>Tracheophyta</taxon>
        <taxon>Spermatophyta</taxon>
        <taxon>Magnoliopsida</taxon>
        <taxon>Liliopsida</taxon>
        <taxon>Arecaceae</taxon>
        <taxon>Arecoideae</taxon>
        <taxon>Cocoseae</taxon>
        <taxon>Elaeidinae</taxon>
        <taxon>Elaeis</taxon>
    </lineage>
</organism>
<dbReference type="InterPro" id="IPR027291">
    <property type="entry name" value="Glyco_hydro_38_N_sf"/>
</dbReference>
<dbReference type="FunFam" id="1.20.1270.50:FF:000002">
    <property type="entry name" value="Alpha-mannosidase"/>
    <property type="match status" value="1"/>
</dbReference>
<dbReference type="FunFam" id="3.20.110.10:FF:000001">
    <property type="entry name" value="Alpha-mannosidase"/>
    <property type="match status" value="1"/>
</dbReference>
<evidence type="ECO:0000313" key="16">
    <source>
        <dbReference type="Proteomes" id="UP000504607"/>
    </source>
</evidence>
<dbReference type="GO" id="GO:0006013">
    <property type="term" value="P:mannose metabolic process"/>
    <property type="evidence" value="ECO:0007669"/>
    <property type="project" value="InterPro"/>
</dbReference>
<dbReference type="FunFam" id="2.60.40.1180:FF:000030">
    <property type="entry name" value="Alpha-mannosidase"/>
    <property type="match status" value="1"/>
</dbReference>
<dbReference type="Pfam" id="PF21260">
    <property type="entry name" value="Laman-like_dom"/>
    <property type="match status" value="1"/>
</dbReference>
<accession>A0A6I9R5Q9</accession>
<dbReference type="FunFam" id="2.70.98.30:FF:000004">
    <property type="entry name" value="Alpha-mannosidase"/>
    <property type="match status" value="1"/>
</dbReference>
<dbReference type="SUPFAM" id="SSF74650">
    <property type="entry name" value="Galactose mutarotase-like"/>
    <property type="match status" value="1"/>
</dbReference>
<dbReference type="Gene3D" id="3.20.110.10">
    <property type="entry name" value="Glycoside hydrolase 38, N terminal domain"/>
    <property type="match status" value="1"/>
</dbReference>
<evidence type="ECO:0000313" key="17">
    <source>
        <dbReference type="RefSeq" id="XP_010920132.2"/>
    </source>
</evidence>
<keyword evidence="5" id="KW-0732">Signal</keyword>
<dbReference type="KEGG" id="egu:105044051"/>
<dbReference type="GO" id="GO:0030246">
    <property type="term" value="F:carbohydrate binding"/>
    <property type="evidence" value="ECO:0007669"/>
    <property type="project" value="InterPro"/>
</dbReference>
<dbReference type="FunFam" id="2.60.40.1360:FF:000001">
    <property type="entry name" value="Alpha-mannosidase"/>
    <property type="match status" value="1"/>
</dbReference>
<comment type="similarity">
    <text evidence="2 11">Belongs to the glycosyl hydrolase 38 family.</text>
</comment>
<dbReference type="Gene3D" id="1.20.1270.50">
    <property type="entry name" value="Glycoside hydrolase family 38, central domain"/>
    <property type="match status" value="2"/>
</dbReference>
<evidence type="ECO:0000256" key="12">
    <source>
        <dbReference type="SAM" id="Coils"/>
    </source>
</evidence>
<dbReference type="SMART" id="SM00872">
    <property type="entry name" value="Alpha-mann_mid"/>
    <property type="match status" value="1"/>
</dbReference>
<comment type="cofactor">
    <cofactor evidence="11">
        <name>Zn(2+)</name>
        <dbReference type="ChEBI" id="CHEBI:29105"/>
    </cofactor>
    <text evidence="11">Binds 1 zinc ion per subunit.</text>
</comment>
<proteinExistence type="inferred from homology"/>
<dbReference type="CDD" id="cd10810">
    <property type="entry name" value="GH38N_AMII_LAM_like"/>
    <property type="match status" value="1"/>
</dbReference>
<comment type="catalytic activity">
    <reaction evidence="1">
        <text>Hydrolysis of terminal, non-reducing alpha-D-mannose residues in alpha-D-mannosides.</text>
        <dbReference type="EC" id="3.2.1.24"/>
    </reaction>
</comment>
<keyword evidence="14" id="KW-0812">Transmembrane</keyword>
<dbReference type="Pfam" id="PF09261">
    <property type="entry name" value="Alpha-mann_mid"/>
    <property type="match status" value="1"/>
</dbReference>
<keyword evidence="16" id="KW-1185">Reference proteome</keyword>
<dbReference type="Gene3D" id="2.70.98.30">
    <property type="entry name" value="Golgi alpha-mannosidase II, domain 4"/>
    <property type="match status" value="1"/>
</dbReference>
<keyword evidence="14" id="KW-1133">Transmembrane helix</keyword>
<reference evidence="17" key="1">
    <citation type="submission" date="2025-08" db="UniProtKB">
        <authorList>
            <consortium name="RefSeq"/>
        </authorList>
    </citation>
    <scope>IDENTIFICATION</scope>
</reference>
<evidence type="ECO:0000256" key="8">
    <source>
        <dbReference type="ARBA" id="ARBA00023157"/>
    </source>
</evidence>
<dbReference type="InterPro" id="IPR011682">
    <property type="entry name" value="Glyco_hydro_38_C"/>
</dbReference>
<keyword evidence="14" id="KW-0472">Membrane</keyword>
<dbReference type="Pfam" id="PF07748">
    <property type="entry name" value="Glyco_hydro_38C"/>
    <property type="match status" value="1"/>
</dbReference>
<dbReference type="InterPro" id="IPR037094">
    <property type="entry name" value="Glyco_hydro_38_cen_sf"/>
</dbReference>
<evidence type="ECO:0000256" key="5">
    <source>
        <dbReference type="ARBA" id="ARBA00022729"/>
    </source>
</evidence>
<evidence type="ECO:0000256" key="1">
    <source>
        <dbReference type="ARBA" id="ARBA00000365"/>
    </source>
</evidence>
<evidence type="ECO:0000256" key="9">
    <source>
        <dbReference type="ARBA" id="ARBA00023180"/>
    </source>
</evidence>
<dbReference type="SUPFAM" id="SSF88713">
    <property type="entry name" value="Glycoside hydrolase/deacetylase"/>
    <property type="match status" value="1"/>
</dbReference>
<feature type="coiled-coil region" evidence="12">
    <location>
        <begin position="1007"/>
        <end position="1041"/>
    </location>
</feature>
<keyword evidence="4 11" id="KW-0479">Metal-binding</keyword>
<feature type="region of interest" description="Disordered" evidence="13">
    <location>
        <begin position="33"/>
        <end position="57"/>
    </location>
</feature>
<gene>
    <name evidence="17" type="primary">LOC105044051</name>
</gene>
<dbReference type="FunFam" id="1.20.1270.50:FF:000003">
    <property type="entry name" value="Alpha-mannosidase"/>
    <property type="match status" value="1"/>
</dbReference>
<dbReference type="AlphaFoldDB" id="A0A6I9R5Q9"/>
<keyword evidence="9" id="KW-0325">Glycoprotein</keyword>
<keyword evidence="7 11" id="KW-0862">Zinc</keyword>
<dbReference type="InterPro" id="IPR048534">
    <property type="entry name" value="Man2a1-like_dom"/>
</dbReference>
<dbReference type="InterPro" id="IPR013780">
    <property type="entry name" value="Glyco_hydro_b"/>
</dbReference>
<feature type="transmembrane region" description="Helical" evidence="14">
    <location>
        <begin position="87"/>
        <end position="106"/>
    </location>
</feature>
<keyword evidence="12" id="KW-0175">Coiled coil</keyword>
<dbReference type="OrthoDB" id="2016903at2759"/>
<feature type="domain" description="Glycoside hydrolase family 38 central" evidence="15">
    <location>
        <begin position="436"/>
        <end position="510"/>
    </location>
</feature>
<evidence type="ECO:0000256" key="6">
    <source>
        <dbReference type="ARBA" id="ARBA00022801"/>
    </source>
</evidence>
<dbReference type="GeneID" id="105044051"/>
<evidence type="ECO:0000256" key="7">
    <source>
        <dbReference type="ARBA" id="ARBA00022833"/>
    </source>
</evidence>
<protein>
    <recommendedName>
        <fullName evidence="3 11">Alpha-mannosidase</fullName>
        <ecNumber evidence="11">3.2.1.-</ecNumber>
    </recommendedName>
</protein>
<dbReference type="FunCoup" id="A0A6I9R5Q9">
    <property type="interactions" value="236"/>
</dbReference>
<dbReference type="InterPro" id="IPR011330">
    <property type="entry name" value="Glyco_hydro/deAcase_b/a-brl"/>
</dbReference>
<dbReference type="GO" id="GO:0046872">
    <property type="term" value="F:metal ion binding"/>
    <property type="evidence" value="ECO:0007669"/>
    <property type="project" value="UniProtKB-KW"/>
</dbReference>
<dbReference type="InterPro" id="IPR011013">
    <property type="entry name" value="Gal_mutarotase_sf_dom"/>
</dbReference>
<dbReference type="InterPro" id="IPR015341">
    <property type="entry name" value="Glyco_hydro_38_cen"/>
</dbReference>
<dbReference type="InterPro" id="IPR028995">
    <property type="entry name" value="Glyco_hydro_57/38_cen_sf"/>
</dbReference>
<evidence type="ECO:0000256" key="4">
    <source>
        <dbReference type="ARBA" id="ARBA00022723"/>
    </source>
</evidence>
<keyword evidence="6 11" id="KW-0378">Hydrolase</keyword>